<organism evidence="1 2">
    <name type="scientific">Acropora cervicornis</name>
    <name type="common">Staghorn coral</name>
    <dbReference type="NCBI Taxonomy" id="6130"/>
    <lineage>
        <taxon>Eukaryota</taxon>
        <taxon>Metazoa</taxon>
        <taxon>Cnidaria</taxon>
        <taxon>Anthozoa</taxon>
        <taxon>Hexacorallia</taxon>
        <taxon>Scleractinia</taxon>
        <taxon>Astrocoeniina</taxon>
        <taxon>Acroporidae</taxon>
        <taxon>Acropora</taxon>
    </lineage>
</organism>
<sequence>MNQLKEKLFHRNEEEKKMPAKLSKFCPPILRLQDIDIARLIQSVDLSEFYQSCQQNHTKRDGWLKLQKISLMTHSYTPSPEILDLTTYAEYPDAIKAEPTGKRNRIIDN</sequence>
<proteinExistence type="predicted"/>
<dbReference type="EMBL" id="JARQWQ010000007">
    <property type="protein sequence ID" value="KAK2570778.1"/>
    <property type="molecule type" value="Genomic_DNA"/>
</dbReference>
<reference evidence="1" key="1">
    <citation type="journal article" date="2023" name="G3 (Bethesda)">
        <title>Whole genome assembly and annotation of the endangered Caribbean coral Acropora cervicornis.</title>
        <authorList>
            <person name="Selwyn J.D."/>
            <person name="Vollmer S.V."/>
        </authorList>
    </citation>
    <scope>NUCLEOTIDE SEQUENCE</scope>
    <source>
        <strain evidence="1">K2</strain>
    </source>
</reference>
<dbReference type="AlphaFoldDB" id="A0AAD9R0A3"/>
<gene>
    <name evidence="1" type="ORF">P5673_004473</name>
</gene>
<protein>
    <submittedName>
        <fullName evidence="1">Uncharacterized protein</fullName>
    </submittedName>
</protein>
<keyword evidence="2" id="KW-1185">Reference proteome</keyword>
<accession>A0AAD9R0A3</accession>
<comment type="caution">
    <text evidence="1">The sequence shown here is derived from an EMBL/GenBank/DDBJ whole genome shotgun (WGS) entry which is preliminary data.</text>
</comment>
<dbReference type="Proteomes" id="UP001249851">
    <property type="component" value="Unassembled WGS sequence"/>
</dbReference>
<reference evidence="1" key="2">
    <citation type="journal article" date="2023" name="Science">
        <title>Genomic signatures of disease resistance in endangered staghorn corals.</title>
        <authorList>
            <person name="Vollmer S.V."/>
            <person name="Selwyn J.D."/>
            <person name="Despard B.A."/>
            <person name="Roesel C.L."/>
        </authorList>
    </citation>
    <scope>NUCLEOTIDE SEQUENCE</scope>
    <source>
        <strain evidence="1">K2</strain>
    </source>
</reference>
<evidence type="ECO:0000313" key="1">
    <source>
        <dbReference type="EMBL" id="KAK2570778.1"/>
    </source>
</evidence>
<name>A0AAD9R0A3_ACRCE</name>
<evidence type="ECO:0000313" key="2">
    <source>
        <dbReference type="Proteomes" id="UP001249851"/>
    </source>
</evidence>